<evidence type="ECO:0000313" key="3">
    <source>
        <dbReference type="EMBL" id="MFC4060254.1"/>
    </source>
</evidence>
<organism evidence="3 4">
    <name type="scientific">Planomonospora corallina</name>
    <dbReference type="NCBI Taxonomy" id="1806052"/>
    <lineage>
        <taxon>Bacteria</taxon>
        <taxon>Bacillati</taxon>
        <taxon>Actinomycetota</taxon>
        <taxon>Actinomycetes</taxon>
        <taxon>Streptosporangiales</taxon>
        <taxon>Streptosporangiaceae</taxon>
        <taxon>Planomonospora</taxon>
    </lineage>
</organism>
<sequence length="221" mass="23079">MSESQTDSEKGLHPASSVRKILIVFIAVLSAAGIIAAIIYFTSSPHGVTADEGKSNKGVTVTYDENGVPTYEVPIEGVGGETAESTEAEEGQSEEESPAFTRKADGGTFASAQDLVSTIESLGVPCHNPNYSAPSGDGQIVQCSTGSTKVEFGVANPGDSDFVNRIKSNSAASSLNALILAGQNWILSTSCDYDYGNRVRAAIGGEYFNTRFVKPTNCPAP</sequence>
<dbReference type="Proteomes" id="UP001595850">
    <property type="component" value="Unassembled WGS sequence"/>
</dbReference>
<feature type="region of interest" description="Disordered" evidence="1">
    <location>
        <begin position="70"/>
        <end position="101"/>
    </location>
</feature>
<gene>
    <name evidence="3" type="ORF">ACFOWE_18270</name>
</gene>
<reference evidence="4" key="1">
    <citation type="journal article" date="2019" name="Int. J. Syst. Evol. Microbiol.">
        <title>The Global Catalogue of Microorganisms (GCM) 10K type strain sequencing project: providing services to taxonomists for standard genome sequencing and annotation.</title>
        <authorList>
            <consortium name="The Broad Institute Genomics Platform"/>
            <consortium name="The Broad Institute Genome Sequencing Center for Infectious Disease"/>
            <person name="Wu L."/>
            <person name="Ma J."/>
        </authorList>
    </citation>
    <scope>NUCLEOTIDE SEQUENCE [LARGE SCALE GENOMIC DNA]</scope>
    <source>
        <strain evidence="4">TBRC 4489</strain>
    </source>
</reference>
<accession>A0ABV8I7T2</accession>
<evidence type="ECO:0000256" key="1">
    <source>
        <dbReference type="SAM" id="MobiDB-lite"/>
    </source>
</evidence>
<keyword evidence="2" id="KW-0472">Membrane</keyword>
<name>A0ABV8I7T2_9ACTN</name>
<proteinExistence type="predicted"/>
<evidence type="ECO:0000256" key="2">
    <source>
        <dbReference type="SAM" id="Phobius"/>
    </source>
</evidence>
<comment type="caution">
    <text evidence="3">The sequence shown here is derived from an EMBL/GenBank/DDBJ whole genome shotgun (WGS) entry which is preliminary data.</text>
</comment>
<feature type="compositionally biased region" description="Acidic residues" evidence="1">
    <location>
        <begin position="84"/>
        <end position="97"/>
    </location>
</feature>
<keyword evidence="2" id="KW-1133">Transmembrane helix</keyword>
<evidence type="ECO:0000313" key="4">
    <source>
        <dbReference type="Proteomes" id="UP001595850"/>
    </source>
</evidence>
<feature type="transmembrane region" description="Helical" evidence="2">
    <location>
        <begin position="21"/>
        <end position="41"/>
    </location>
</feature>
<keyword evidence="2" id="KW-0812">Transmembrane</keyword>
<dbReference type="EMBL" id="JBHSBM010000018">
    <property type="protein sequence ID" value="MFC4060254.1"/>
    <property type="molecule type" value="Genomic_DNA"/>
</dbReference>
<protein>
    <submittedName>
        <fullName evidence="3">Uncharacterized protein</fullName>
    </submittedName>
</protein>
<keyword evidence="4" id="KW-1185">Reference proteome</keyword>
<dbReference type="RefSeq" id="WP_377289330.1">
    <property type="nucleotide sequence ID" value="NZ_JBHSBM010000018.1"/>
</dbReference>